<keyword evidence="1" id="KW-1133">Transmembrane helix</keyword>
<dbReference type="EMBL" id="CP045851">
    <property type="protein sequence ID" value="QGG96424.1"/>
    <property type="molecule type" value="Genomic_DNA"/>
</dbReference>
<proteinExistence type="predicted"/>
<evidence type="ECO:0000313" key="2">
    <source>
        <dbReference type="EMBL" id="QGG96424.1"/>
    </source>
</evidence>
<dbReference type="KEGG" id="atq:GH723_15680"/>
<keyword evidence="1" id="KW-0812">Transmembrane</keyword>
<organism evidence="2 3">
    <name type="scientific">Actinomarinicola tropica</name>
    <dbReference type="NCBI Taxonomy" id="2789776"/>
    <lineage>
        <taxon>Bacteria</taxon>
        <taxon>Bacillati</taxon>
        <taxon>Actinomycetota</taxon>
        <taxon>Acidimicrobiia</taxon>
        <taxon>Acidimicrobiales</taxon>
        <taxon>Iamiaceae</taxon>
        <taxon>Actinomarinicola</taxon>
    </lineage>
</organism>
<name>A0A5Q2RLR4_9ACTN</name>
<keyword evidence="3" id="KW-1185">Reference proteome</keyword>
<dbReference type="Proteomes" id="UP000334019">
    <property type="component" value="Chromosome"/>
</dbReference>
<evidence type="ECO:0000256" key="1">
    <source>
        <dbReference type="SAM" id="Phobius"/>
    </source>
</evidence>
<keyword evidence="1" id="KW-0472">Membrane</keyword>
<evidence type="ECO:0000313" key="3">
    <source>
        <dbReference type="Proteomes" id="UP000334019"/>
    </source>
</evidence>
<sequence>MTTTTTAAATTAPDRTRTLRAVMNLDVAACAVPGLALVELAGPVADVLGIENATPVTAAGAFLVVLAAELALLARAPARLLLRLTPWSAAGDAAWALGSAAVAAIAPLSGIGRLVVLAQGLAVAGMAVAKLRARRQALD</sequence>
<gene>
    <name evidence="2" type="ORF">GH723_15680</name>
</gene>
<reference evidence="2 3" key="1">
    <citation type="submission" date="2019-11" db="EMBL/GenBank/DDBJ databases">
        <authorList>
            <person name="He Y."/>
        </authorList>
    </citation>
    <scope>NUCLEOTIDE SEQUENCE [LARGE SCALE GENOMIC DNA]</scope>
    <source>
        <strain evidence="2 3">SCSIO 58843</strain>
    </source>
</reference>
<feature type="transmembrane region" description="Helical" evidence="1">
    <location>
        <begin position="21"/>
        <end position="41"/>
    </location>
</feature>
<dbReference type="RefSeq" id="WP_153760528.1">
    <property type="nucleotide sequence ID" value="NZ_CP045851.1"/>
</dbReference>
<dbReference type="AlphaFoldDB" id="A0A5Q2RLR4"/>
<feature type="transmembrane region" description="Helical" evidence="1">
    <location>
        <begin position="53"/>
        <end position="72"/>
    </location>
</feature>
<accession>A0A5Q2RLR4</accession>
<protein>
    <submittedName>
        <fullName evidence="2">Uncharacterized protein</fullName>
    </submittedName>
</protein>